<gene>
    <name evidence="2" type="ORF">STCU_07482</name>
</gene>
<dbReference type="EMBL" id="ATMH01007482">
    <property type="protein sequence ID" value="EPY23758.1"/>
    <property type="molecule type" value="Genomic_DNA"/>
</dbReference>
<name>S9U486_9TRYP</name>
<feature type="compositionally biased region" description="Polar residues" evidence="1">
    <location>
        <begin position="123"/>
        <end position="143"/>
    </location>
</feature>
<proteinExistence type="predicted"/>
<comment type="caution">
    <text evidence="2">The sequence shown here is derived from an EMBL/GenBank/DDBJ whole genome shotgun (WGS) entry which is preliminary data.</text>
</comment>
<dbReference type="OrthoDB" id="249214at2759"/>
<reference evidence="2 3" key="1">
    <citation type="journal article" date="2013" name="PLoS ONE">
        <title>Predicting the Proteins of Angomonas deanei, Strigomonas culicis and Their Respective Endosymbionts Reveals New Aspects of the Trypanosomatidae Family.</title>
        <authorList>
            <person name="Motta M.C."/>
            <person name="Martins A.C."/>
            <person name="de Souza S.S."/>
            <person name="Catta-Preta C.M."/>
            <person name="Silva R."/>
            <person name="Klein C.C."/>
            <person name="de Almeida L.G."/>
            <person name="de Lima Cunha O."/>
            <person name="Ciapina L.P."/>
            <person name="Brocchi M."/>
            <person name="Colabardini A.C."/>
            <person name="de Araujo Lima B."/>
            <person name="Machado C.R."/>
            <person name="de Almeida Soares C.M."/>
            <person name="Probst C.M."/>
            <person name="de Menezes C.B."/>
            <person name="Thompson C.E."/>
            <person name="Bartholomeu D.C."/>
            <person name="Gradia D.F."/>
            <person name="Pavoni D.P."/>
            <person name="Grisard E.C."/>
            <person name="Fantinatti-Garboggini F."/>
            <person name="Marchini F.K."/>
            <person name="Rodrigues-Luiz G.F."/>
            <person name="Wagner G."/>
            <person name="Goldman G.H."/>
            <person name="Fietto J.L."/>
            <person name="Elias M.C."/>
            <person name="Goldman M.H."/>
            <person name="Sagot M.F."/>
            <person name="Pereira M."/>
            <person name="Stoco P.H."/>
            <person name="de Mendonca-Neto R.P."/>
            <person name="Teixeira S.M."/>
            <person name="Maciel T.E."/>
            <person name="de Oliveira Mendes T.A."/>
            <person name="Urmenyi T.P."/>
            <person name="de Souza W."/>
            <person name="Schenkman S."/>
            <person name="de Vasconcelos A.T."/>
        </authorList>
    </citation>
    <scope>NUCLEOTIDE SEQUENCE [LARGE SCALE GENOMIC DNA]</scope>
</reference>
<sequence length="270" mass="28211">MHTDFTSVDAELQEIEADFTSGRMNAFGDMNTQESFLREMRRIAEIETQVFYRSCTLLKTSSESEYAILTSMFASAQPPPGSKAAPSGRPPPLTSTNSISFTGRGGSGGGPSSRPSSPLSRSFQRLSVTGVPNGSTFDPNTSGGVPLTEAATVNNTSNSYTLGNSGTSVGGPSFGAAAAPVGSEPKSAGDRTGRSGFDDHSFDEISEHYRMLEADFAAVGDNLRQISKHVVQLNTMSEQVNSAALDGGGDDHVLPKASSDFFSGGSPNTS</sequence>
<accession>S9U486</accession>
<dbReference type="AlphaFoldDB" id="S9U486"/>
<feature type="region of interest" description="Disordered" evidence="1">
    <location>
        <begin position="242"/>
        <end position="270"/>
    </location>
</feature>
<evidence type="ECO:0000313" key="3">
    <source>
        <dbReference type="Proteomes" id="UP000015354"/>
    </source>
</evidence>
<feature type="compositionally biased region" description="Basic and acidic residues" evidence="1">
    <location>
        <begin position="187"/>
        <end position="200"/>
    </location>
</feature>
<feature type="compositionally biased region" description="Low complexity" evidence="1">
    <location>
        <begin position="112"/>
        <end position="122"/>
    </location>
</feature>
<dbReference type="Proteomes" id="UP000015354">
    <property type="component" value="Unassembled WGS sequence"/>
</dbReference>
<organism evidence="2 3">
    <name type="scientific">Strigomonas culicis</name>
    <dbReference type="NCBI Taxonomy" id="28005"/>
    <lineage>
        <taxon>Eukaryota</taxon>
        <taxon>Discoba</taxon>
        <taxon>Euglenozoa</taxon>
        <taxon>Kinetoplastea</taxon>
        <taxon>Metakinetoplastina</taxon>
        <taxon>Trypanosomatida</taxon>
        <taxon>Trypanosomatidae</taxon>
        <taxon>Strigomonadinae</taxon>
        <taxon>Strigomonas</taxon>
    </lineage>
</organism>
<feature type="region of interest" description="Disordered" evidence="1">
    <location>
        <begin position="75"/>
        <end position="149"/>
    </location>
</feature>
<keyword evidence="3" id="KW-1185">Reference proteome</keyword>
<evidence type="ECO:0000256" key="1">
    <source>
        <dbReference type="SAM" id="MobiDB-lite"/>
    </source>
</evidence>
<protein>
    <submittedName>
        <fullName evidence="2">Uncharacterized protein</fullName>
    </submittedName>
</protein>
<evidence type="ECO:0000313" key="2">
    <source>
        <dbReference type="EMBL" id="EPY23758.1"/>
    </source>
</evidence>
<feature type="region of interest" description="Disordered" evidence="1">
    <location>
        <begin position="171"/>
        <end position="200"/>
    </location>
</feature>